<comment type="caution">
    <text evidence="1">The sequence shown here is derived from an EMBL/GenBank/DDBJ whole genome shotgun (WGS) entry which is preliminary data.</text>
</comment>
<keyword evidence="2" id="KW-1185">Reference proteome</keyword>
<evidence type="ECO:0000313" key="1">
    <source>
        <dbReference type="EMBL" id="GBL72474.1"/>
    </source>
</evidence>
<name>A0A4Y2A090_ARAVE</name>
<proteinExistence type="predicted"/>
<accession>A0A4Y2A090</accession>
<reference evidence="1 2" key="1">
    <citation type="journal article" date="2019" name="Sci. Rep.">
        <title>Orb-weaving spider Araneus ventricosus genome elucidates the spidroin gene catalogue.</title>
        <authorList>
            <person name="Kono N."/>
            <person name="Nakamura H."/>
            <person name="Ohtoshi R."/>
            <person name="Moran D.A.P."/>
            <person name="Shinohara A."/>
            <person name="Yoshida Y."/>
            <person name="Fujiwara M."/>
            <person name="Mori M."/>
            <person name="Tomita M."/>
            <person name="Arakawa K."/>
        </authorList>
    </citation>
    <scope>NUCLEOTIDE SEQUENCE [LARGE SCALE GENOMIC DNA]</scope>
</reference>
<protein>
    <submittedName>
        <fullName evidence="1">Uncharacterized protein</fullName>
    </submittedName>
</protein>
<gene>
    <name evidence="1" type="ORF">AVEN_115389_1</name>
</gene>
<organism evidence="1 2">
    <name type="scientific">Araneus ventricosus</name>
    <name type="common">Orbweaver spider</name>
    <name type="synonym">Epeira ventricosa</name>
    <dbReference type="NCBI Taxonomy" id="182803"/>
    <lineage>
        <taxon>Eukaryota</taxon>
        <taxon>Metazoa</taxon>
        <taxon>Ecdysozoa</taxon>
        <taxon>Arthropoda</taxon>
        <taxon>Chelicerata</taxon>
        <taxon>Arachnida</taxon>
        <taxon>Araneae</taxon>
        <taxon>Araneomorphae</taxon>
        <taxon>Entelegynae</taxon>
        <taxon>Araneoidea</taxon>
        <taxon>Araneidae</taxon>
        <taxon>Araneus</taxon>
    </lineage>
</organism>
<dbReference type="Proteomes" id="UP000499080">
    <property type="component" value="Unassembled WGS sequence"/>
</dbReference>
<sequence length="150" mass="17574">MGSRTDFHVQRGIRTVEIYLDIILQQHVRLFIGTTGADFSLWVTMSVVSKQGLWTGALKLNARRHKTSTPIHFRMQGWYPNQLRAKDFPKEEYKHDIHQCVQPSHQGIEMKELTETHVTCHFFIAHADPAYPKGVKHVTSRREENLKYKY</sequence>
<evidence type="ECO:0000313" key="2">
    <source>
        <dbReference type="Proteomes" id="UP000499080"/>
    </source>
</evidence>
<dbReference type="AlphaFoldDB" id="A0A4Y2A090"/>
<dbReference type="EMBL" id="BGPR01000001">
    <property type="protein sequence ID" value="GBL72474.1"/>
    <property type="molecule type" value="Genomic_DNA"/>
</dbReference>